<dbReference type="EMBL" id="GBHO01006252">
    <property type="protein sequence ID" value="JAG37352.1"/>
    <property type="molecule type" value="Transcribed_RNA"/>
</dbReference>
<sequence>GPWGHFTQIVWAESYKLGCGSVHYEKRNFKTAADICNYAPGGNVMTLPMYEVGEPASKCPTGTSPSKQYPNLCAGEGRGNGGEHGPGGGGKAADGDGPGDGSKSAGGAGIGDGDKSTSGGGLVGDPGYKRVSGKGGPEGISNDGLIRVININPKSRDLQGSLNDTEMSKSEDYLSIGSEMSTINHDEKTQESKVVQHHLGAQPTLQASCEEAMPIGASQYHPNREPWETTSTLKTTHKPIKHRNKQKSAATLPRLYSTSTTILIIYGTVK</sequence>
<dbReference type="PROSITE" id="PS01009">
    <property type="entry name" value="CRISP_1"/>
    <property type="match status" value="1"/>
</dbReference>
<dbReference type="InterPro" id="IPR018244">
    <property type="entry name" value="Allrgn_V5/Tpx1_CS"/>
</dbReference>
<evidence type="ECO:0000313" key="2">
    <source>
        <dbReference type="EMBL" id="JAG37352.1"/>
    </source>
</evidence>
<evidence type="ECO:0008006" key="3">
    <source>
        <dbReference type="Google" id="ProtNLM"/>
    </source>
</evidence>
<feature type="non-terminal residue" evidence="2">
    <location>
        <position position="1"/>
    </location>
</feature>
<name>A0A0A9YWG0_LYGHE</name>
<accession>A0A0A9YWG0</accession>
<gene>
    <name evidence="2" type="ORF">CM83_1058</name>
</gene>
<dbReference type="GO" id="GO:0005576">
    <property type="term" value="C:extracellular region"/>
    <property type="evidence" value="ECO:0007669"/>
    <property type="project" value="InterPro"/>
</dbReference>
<reference evidence="2" key="1">
    <citation type="journal article" date="2014" name="PLoS ONE">
        <title>Transcriptome-Based Identification of ABC Transporters in the Western Tarnished Plant Bug Lygus hesperus.</title>
        <authorList>
            <person name="Hull J.J."/>
            <person name="Chaney K."/>
            <person name="Geib S.M."/>
            <person name="Fabrick J.A."/>
            <person name="Brent C.S."/>
            <person name="Walsh D."/>
            <person name="Lavine L.C."/>
        </authorList>
    </citation>
    <scope>NUCLEOTIDE SEQUENCE</scope>
</reference>
<dbReference type="SUPFAM" id="SSF55797">
    <property type="entry name" value="PR-1-like"/>
    <property type="match status" value="1"/>
</dbReference>
<feature type="compositionally biased region" description="Polar residues" evidence="1">
    <location>
        <begin position="60"/>
        <end position="69"/>
    </location>
</feature>
<evidence type="ECO:0000256" key="1">
    <source>
        <dbReference type="SAM" id="MobiDB-lite"/>
    </source>
</evidence>
<reference evidence="2" key="2">
    <citation type="submission" date="2014-07" db="EMBL/GenBank/DDBJ databases">
        <authorList>
            <person name="Hull J."/>
        </authorList>
    </citation>
    <scope>NUCLEOTIDE SEQUENCE</scope>
</reference>
<feature type="compositionally biased region" description="Gly residues" evidence="1">
    <location>
        <begin position="76"/>
        <end position="111"/>
    </location>
</feature>
<organism evidence="2">
    <name type="scientific">Lygus hesperus</name>
    <name type="common">Western plant bug</name>
    <dbReference type="NCBI Taxonomy" id="30085"/>
    <lineage>
        <taxon>Eukaryota</taxon>
        <taxon>Metazoa</taxon>
        <taxon>Ecdysozoa</taxon>
        <taxon>Arthropoda</taxon>
        <taxon>Hexapoda</taxon>
        <taxon>Insecta</taxon>
        <taxon>Pterygota</taxon>
        <taxon>Neoptera</taxon>
        <taxon>Paraneoptera</taxon>
        <taxon>Hemiptera</taxon>
        <taxon>Heteroptera</taxon>
        <taxon>Panheteroptera</taxon>
        <taxon>Cimicomorpha</taxon>
        <taxon>Miridae</taxon>
        <taxon>Mirini</taxon>
        <taxon>Lygus</taxon>
    </lineage>
</organism>
<dbReference type="Gene3D" id="3.40.33.10">
    <property type="entry name" value="CAP"/>
    <property type="match status" value="1"/>
</dbReference>
<feature type="non-terminal residue" evidence="2">
    <location>
        <position position="270"/>
    </location>
</feature>
<protein>
    <recommendedName>
        <fullName evidence="3">Venom allergen 5</fullName>
    </recommendedName>
</protein>
<dbReference type="InterPro" id="IPR001283">
    <property type="entry name" value="CRISP-related"/>
</dbReference>
<feature type="region of interest" description="Disordered" evidence="1">
    <location>
        <begin position="57"/>
        <end position="143"/>
    </location>
</feature>
<dbReference type="PRINTS" id="PR00837">
    <property type="entry name" value="V5TPXLIKE"/>
</dbReference>
<proteinExistence type="predicted"/>
<dbReference type="AlphaFoldDB" id="A0A0A9YWG0"/>
<dbReference type="InterPro" id="IPR035940">
    <property type="entry name" value="CAP_sf"/>
</dbReference>